<evidence type="ECO:0000313" key="3">
    <source>
        <dbReference type="Proteomes" id="UP000664218"/>
    </source>
</evidence>
<reference evidence="2" key="1">
    <citation type="submission" date="2021-03" db="EMBL/GenBank/DDBJ databases">
        <title>Proteiniclasticum marinus sp. nov., isolated from tidal flat sediment.</title>
        <authorList>
            <person name="Namirimu T."/>
            <person name="Yang J.-A."/>
            <person name="Yang S.-H."/>
            <person name="Kim Y.-J."/>
            <person name="Kwon K.K."/>
        </authorList>
    </citation>
    <scope>NUCLEOTIDE SEQUENCE</scope>
    <source>
        <strain evidence="2">SCR006</strain>
    </source>
</reference>
<keyword evidence="3" id="KW-1185">Reference proteome</keyword>
<feature type="transmembrane region" description="Helical" evidence="1">
    <location>
        <begin position="228"/>
        <end position="249"/>
    </location>
</feature>
<feature type="transmembrane region" description="Helical" evidence="1">
    <location>
        <begin position="5"/>
        <end position="21"/>
    </location>
</feature>
<dbReference type="Proteomes" id="UP000664218">
    <property type="component" value="Unassembled WGS sequence"/>
</dbReference>
<feature type="transmembrane region" description="Helical" evidence="1">
    <location>
        <begin position="644"/>
        <end position="666"/>
    </location>
</feature>
<feature type="transmembrane region" description="Helical" evidence="1">
    <location>
        <begin position="672"/>
        <end position="692"/>
    </location>
</feature>
<organism evidence="2 3">
    <name type="scientific">Proteiniclasticum aestuarii</name>
    <dbReference type="NCBI Taxonomy" id="2817862"/>
    <lineage>
        <taxon>Bacteria</taxon>
        <taxon>Bacillati</taxon>
        <taxon>Bacillota</taxon>
        <taxon>Clostridia</taxon>
        <taxon>Eubacteriales</taxon>
        <taxon>Clostridiaceae</taxon>
        <taxon>Proteiniclasticum</taxon>
    </lineage>
</organism>
<dbReference type="RefSeq" id="WP_207600690.1">
    <property type="nucleotide sequence ID" value="NZ_JAFNJU010000013.1"/>
</dbReference>
<evidence type="ECO:0000313" key="2">
    <source>
        <dbReference type="EMBL" id="MBO1266166.1"/>
    </source>
</evidence>
<proteinExistence type="predicted"/>
<dbReference type="Pfam" id="PF07242">
    <property type="entry name" value="DUF1430"/>
    <property type="match status" value="1"/>
</dbReference>
<dbReference type="InterPro" id="IPR006541">
    <property type="entry name" value="Bacteriocin_ass"/>
</dbReference>
<feature type="transmembrane region" description="Helical" evidence="1">
    <location>
        <begin position="311"/>
        <end position="329"/>
    </location>
</feature>
<accession>A0A939HAG5</accession>
<dbReference type="EMBL" id="JAFNJU010000013">
    <property type="protein sequence ID" value="MBO1266166.1"/>
    <property type="molecule type" value="Genomic_DNA"/>
</dbReference>
<feature type="transmembrane region" description="Helical" evidence="1">
    <location>
        <begin position="269"/>
        <end position="291"/>
    </location>
</feature>
<name>A0A939HAG5_9CLOT</name>
<feature type="transmembrane region" description="Helical" evidence="1">
    <location>
        <begin position="600"/>
        <end position="623"/>
    </location>
</feature>
<gene>
    <name evidence="2" type="ORF">J3A84_14105</name>
</gene>
<comment type="caution">
    <text evidence="2">The sequence shown here is derived from an EMBL/GenBank/DDBJ whole genome shotgun (WGS) entry which is preliminary data.</text>
</comment>
<protein>
    <submittedName>
        <fullName evidence="2">DUF1430 domain-containing protein</fullName>
    </submittedName>
</protein>
<dbReference type="AlphaFoldDB" id="A0A939HAG5"/>
<feature type="transmembrane region" description="Helical" evidence="1">
    <location>
        <begin position="349"/>
        <end position="368"/>
    </location>
</feature>
<keyword evidence="1" id="KW-0812">Transmembrane</keyword>
<keyword evidence="1" id="KW-0472">Membrane</keyword>
<keyword evidence="1" id="KW-1133">Transmembrane helix</keyword>
<evidence type="ECO:0000256" key="1">
    <source>
        <dbReference type="SAM" id="Phobius"/>
    </source>
</evidence>
<sequence length="707" mass="82585">MKKFAYVFIIIYGFIVTFGIFNEFNERYFNSLDNTILEYHDWTDKNGVIINLYLKEQGVSVTEVMDKLLEMGQNGSLEIMMSLSNDDIYQRKVQSLYIYSNEFIFEDFFYLEKGTHVDFGGLANDQYISSDSINDEKTDSIKFLSDKYIMGNTYPVLNFMPLHTAGKYYEGEANFVGISFFFDNSMSMAEIKAMILDAFPFMYEEDIYDLNSPIEEEVDDQPVKLTEFMAPILLLVILLSATSYINSNLKEVSVRKMNGNQSTLIFTRLMRSFILFSILAYTVSIFFSYFILGGDFTPISLNVIKPMLMNLLMFAGVILIFTILSYLYVRYVASYVALKRSIVNMKMVYGNIIIKTVLLLIVLTPLVHEISTGVEAFRKIYHYGSRTEEHYNYNLFTNQSMMTSLPGEIGENLNMNQILFEEMILRGKGMYADFSHAHLDQQMIEFYETIGMEIPYPSIIVDYQYLKEYSIRNEDGEVLDLSQITENTVFVPLHLKEEKFQTYTGLDQNGKNTYFVTYDSAFLAPDISDPKMLIENPVVYFLTEYRSEIQPVYMSAFYSSYEDVSLLLSKYQMEAYFNIENYVIKHNYYLESYMKEFITAMGYLMLFTIIPMIFLYQGLSFHFNERRKEIALKYSMGSSFFSRYREMILMHLLPYFVILLTVWTTLNVNATIATSLVLYFVVIDLLFMTWIIRRFEKKSISLVLKGE</sequence>